<dbReference type="EMBL" id="JAIFRP010004405">
    <property type="protein sequence ID" value="KAK2576545.1"/>
    <property type="molecule type" value="Genomic_DNA"/>
</dbReference>
<reference evidence="1" key="1">
    <citation type="submission" date="2021-08" db="EMBL/GenBank/DDBJ databases">
        <authorList>
            <person name="Misof B."/>
            <person name="Oliver O."/>
            <person name="Podsiadlowski L."/>
            <person name="Donath A."/>
            <person name="Peters R."/>
            <person name="Mayer C."/>
            <person name="Rust J."/>
            <person name="Gunkel S."/>
            <person name="Lesny P."/>
            <person name="Martin S."/>
            <person name="Oeyen J.P."/>
            <person name="Petersen M."/>
            <person name="Panagiotis P."/>
            <person name="Wilbrandt J."/>
            <person name="Tanja T."/>
        </authorList>
    </citation>
    <scope>NUCLEOTIDE SEQUENCE</scope>
    <source>
        <strain evidence="1">GBR_01_08_01A</strain>
        <tissue evidence="1">Thorax + abdomen</tissue>
    </source>
</reference>
<organism evidence="1 2">
    <name type="scientific">Odynerus spinipes</name>
    <dbReference type="NCBI Taxonomy" id="1348599"/>
    <lineage>
        <taxon>Eukaryota</taxon>
        <taxon>Metazoa</taxon>
        <taxon>Ecdysozoa</taxon>
        <taxon>Arthropoda</taxon>
        <taxon>Hexapoda</taxon>
        <taxon>Insecta</taxon>
        <taxon>Pterygota</taxon>
        <taxon>Neoptera</taxon>
        <taxon>Endopterygota</taxon>
        <taxon>Hymenoptera</taxon>
        <taxon>Apocrita</taxon>
        <taxon>Aculeata</taxon>
        <taxon>Vespoidea</taxon>
        <taxon>Vespidae</taxon>
        <taxon>Eumeninae</taxon>
        <taxon>Odynerus</taxon>
    </lineage>
</organism>
<evidence type="ECO:0000313" key="1">
    <source>
        <dbReference type="EMBL" id="KAK2576545.1"/>
    </source>
</evidence>
<sequence length="178" mass="21449">MERYRKFERSCLRACLGRYRSAITDYTHLISNREIYDTANIPRFDIFCLTLTRNYFSSLYDVNNELISQLRVDNQTEVFRMAKSNYSPPEIFTNLDRMGCIQNEHNIPVIYHLNRHCAKKAIHLEYDSGRRDNWVYSTTLPKTDSASVERLCNKYWWLQDDAKYIDEIRRRARRKNSR</sequence>
<proteinExistence type="predicted"/>
<protein>
    <submittedName>
        <fullName evidence="1">Uncharacterized protein</fullName>
    </submittedName>
</protein>
<name>A0AAD9VJZ8_9HYME</name>
<evidence type="ECO:0000313" key="2">
    <source>
        <dbReference type="Proteomes" id="UP001258017"/>
    </source>
</evidence>
<gene>
    <name evidence="1" type="ORF">KPH14_005221</name>
</gene>
<dbReference type="Proteomes" id="UP001258017">
    <property type="component" value="Unassembled WGS sequence"/>
</dbReference>
<accession>A0AAD9VJZ8</accession>
<reference evidence="1" key="2">
    <citation type="journal article" date="2023" name="Commun. Biol.">
        <title>Intrasexual cuticular hydrocarbon dimorphism in a wasp sheds light on hydrocarbon biosynthesis genes in Hymenoptera.</title>
        <authorList>
            <person name="Moris V.C."/>
            <person name="Podsiadlowski L."/>
            <person name="Martin S."/>
            <person name="Oeyen J.P."/>
            <person name="Donath A."/>
            <person name="Petersen M."/>
            <person name="Wilbrandt J."/>
            <person name="Misof B."/>
            <person name="Liedtke D."/>
            <person name="Thamm M."/>
            <person name="Scheiner R."/>
            <person name="Schmitt T."/>
            <person name="Niehuis O."/>
        </authorList>
    </citation>
    <scope>NUCLEOTIDE SEQUENCE</scope>
    <source>
        <strain evidence="1">GBR_01_08_01A</strain>
    </source>
</reference>
<dbReference type="AlphaFoldDB" id="A0AAD9VJZ8"/>
<comment type="caution">
    <text evidence="1">The sequence shown here is derived from an EMBL/GenBank/DDBJ whole genome shotgun (WGS) entry which is preliminary data.</text>
</comment>
<keyword evidence="2" id="KW-1185">Reference proteome</keyword>